<keyword evidence="3" id="KW-0597">Phosphoprotein</keyword>
<comment type="caution">
    <text evidence="5">The sequence shown here is derived from an EMBL/GenBank/DDBJ whole genome shotgun (WGS) entry which is preliminary data.</text>
</comment>
<dbReference type="InterPro" id="IPR036736">
    <property type="entry name" value="ACP-like_sf"/>
</dbReference>
<dbReference type="SUPFAM" id="SSF47336">
    <property type="entry name" value="ACP-like"/>
    <property type="match status" value="1"/>
</dbReference>
<dbReference type="Pfam" id="PF00668">
    <property type="entry name" value="Condensation"/>
    <property type="match status" value="1"/>
</dbReference>
<dbReference type="InterPro" id="IPR025110">
    <property type="entry name" value="AMP-bd_C"/>
</dbReference>
<sequence>MTKDSYGELRQRVMKLSPSQRVALAQQLSHSPQRLVAYVVPKTNGDSLNPSALKDFLKSKLPNYMVPAAIVPLETLPRTANGKVDLNALPEPKIATSNAGETPRNAIEETLAQIWQDLLRLNAVGIHDNFFELGGDSILSIQIVSRAREAGLRLAPNQLFEQPTIAELAAVVNITPEVAATQGVVTGEVPLTPIQQWFFEQEMESAHHWHQAMLVEVPDGVNSEMVEVAIATLWTHHDALRLTFPNQQINADASSPPQLVQIDLTHLSESEQVQAITDHGTKLHKNVNLAAGGLMRAALFMRDTTQPDWLLLSLHHLVVDAVSWHILLGDLSTLLGGTAQLPEKTTSFKTWSETLRAATQQAKADFWLTQVEESTIQLPRDYDDTTLSIEGTTQTVSVSLSEEDTQTLLQTVPAVYNTQINDALLTALAQTLLQWVGTTSGTVRVEVEAHGREQMTPEIDVSRTLGWFTTTYPVNLQVRNTKDCRESLKSVKEQLRQIPDRGIGYGMLRHLGNETIRQKLAQASDSEVLFNYLGQQDLSSAGLQVIQDIDVGTLRDPRNRRGYFLEINAWVANGQLQVNWRYDTKIHRSDTLETLANQYRSALKSLIVQCSDTDSGGFTPSDFPDAEFNQTELDDFIGQLTGEV</sequence>
<dbReference type="GO" id="GO:0031177">
    <property type="term" value="F:phosphopantetheine binding"/>
    <property type="evidence" value="ECO:0007669"/>
    <property type="project" value="InterPro"/>
</dbReference>
<dbReference type="FunFam" id="1.10.1200.10:FF:000005">
    <property type="entry name" value="Nonribosomal peptide synthetase 1"/>
    <property type="match status" value="1"/>
</dbReference>
<dbReference type="GO" id="GO:0003824">
    <property type="term" value="F:catalytic activity"/>
    <property type="evidence" value="ECO:0007669"/>
    <property type="project" value="InterPro"/>
</dbReference>
<dbReference type="EMBL" id="QXHD01000004">
    <property type="protein sequence ID" value="NEZ60423.1"/>
    <property type="molecule type" value="Genomic_DNA"/>
</dbReference>
<protein>
    <recommendedName>
        <fullName evidence="4">Carrier domain-containing protein</fullName>
    </recommendedName>
</protein>
<name>A0A6M0RX41_9CYAN</name>
<dbReference type="AlphaFoldDB" id="A0A6M0RX41"/>
<keyword evidence="6" id="KW-1185">Reference proteome</keyword>
<organism evidence="5 6">
    <name type="scientific">Adonisia turfae CCMR0081</name>
    <dbReference type="NCBI Taxonomy" id="2292702"/>
    <lineage>
        <taxon>Bacteria</taxon>
        <taxon>Bacillati</taxon>
        <taxon>Cyanobacteriota</taxon>
        <taxon>Adonisia</taxon>
        <taxon>Adonisia turfae</taxon>
    </lineage>
</organism>
<keyword evidence="2" id="KW-0596">Phosphopantetheine</keyword>
<reference evidence="5 6" key="1">
    <citation type="journal article" date="2020" name="Microb. Ecol.">
        <title>Ecogenomics of the Marine Benthic Filamentous Cyanobacterium Adonisia.</title>
        <authorList>
            <person name="Walter J.M."/>
            <person name="Coutinho F.H."/>
            <person name="Leomil L."/>
            <person name="Hargreaves P.I."/>
            <person name="Campeao M.E."/>
            <person name="Vieira V.V."/>
            <person name="Silva B.S."/>
            <person name="Fistarol G.O."/>
            <person name="Salomon P.S."/>
            <person name="Sawabe T."/>
            <person name="Mino S."/>
            <person name="Hosokawa M."/>
            <person name="Miyashita H."/>
            <person name="Maruyama F."/>
            <person name="van Verk M.C."/>
            <person name="Dutilh B.E."/>
            <person name="Thompson C.C."/>
            <person name="Thompson F.L."/>
        </authorList>
    </citation>
    <scope>NUCLEOTIDE SEQUENCE [LARGE SCALE GENOMIC DNA]</scope>
    <source>
        <strain evidence="5 6">CCMR0081</strain>
    </source>
</reference>
<dbReference type="PANTHER" id="PTHR45398">
    <property type="match status" value="1"/>
</dbReference>
<proteinExistence type="predicted"/>
<dbReference type="InterPro" id="IPR006162">
    <property type="entry name" value="Ppantetheine_attach_site"/>
</dbReference>
<dbReference type="InterPro" id="IPR009081">
    <property type="entry name" value="PP-bd_ACP"/>
</dbReference>
<dbReference type="InterPro" id="IPR045851">
    <property type="entry name" value="AMP-bd_C_sf"/>
</dbReference>
<accession>A0A6M0RX41</accession>
<dbReference type="Gene3D" id="3.30.300.30">
    <property type="match status" value="1"/>
</dbReference>
<evidence type="ECO:0000313" key="5">
    <source>
        <dbReference type="EMBL" id="NEZ60423.1"/>
    </source>
</evidence>
<dbReference type="Gene3D" id="3.30.559.10">
    <property type="entry name" value="Chloramphenicol acetyltransferase-like domain"/>
    <property type="match status" value="1"/>
</dbReference>
<dbReference type="PANTHER" id="PTHR45398:SF1">
    <property type="entry name" value="ENZYME, PUTATIVE (JCVI)-RELATED"/>
    <property type="match status" value="1"/>
</dbReference>
<evidence type="ECO:0000256" key="1">
    <source>
        <dbReference type="ARBA" id="ARBA00001957"/>
    </source>
</evidence>
<dbReference type="InterPro" id="IPR001242">
    <property type="entry name" value="Condensation_dom"/>
</dbReference>
<feature type="domain" description="Carrier" evidence="4">
    <location>
        <begin position="102"/>
        <end position="176"/>
    </location>
</feature>
<dbReference type="Proteomes" id="UP000481033">
    <property type="component" value="Unassembled WGS sequence"/>
</dbReference>
<dbReference type="InterPro" id="IPR010060">
    <property type="entry name" value="NRPS_synth"/>
</dbReference>
<gene>
    <name evidence="5" type="ORF">DXZ20_33250</name>
</gene>
<dbReference type="Pfam" id="PF13193">
    <property type="entry name" value="AMP-binding_C"/>
    <property type="match status" value="1"/>
</dbReference>
<dbReference type="InterPro" id="IPR020806">
    <property type="entry name" value="PKS_PP-bd"/>
</dbReference>
<evidence type="ECO:0000256" key="3">
    <source>
        <dbReference type="ARBA" id="ARBA00022553"/>
    </source>
</evidence>
<evidence type="ECO:0000259" key="4">
    <source>
        <dbReference type="PROSITE" id="PS50075"/>
    </source>
</evidence>
<dbReference type="PROSITE" id="PS50075">
    <property type="entry name" value="CARRIER"/>
    <property type="match status" value="1"/>
</dbReference>
<dbReference type="Pfam" id="PF00550">
    <property type="entry name" value="PP-binding"/>
    <property type="match status" value="1"/>
</dbReference>
<dbReference type="Gene3D" id="1.10.1200.10">
    <property type="entry name" value="ACP-like"/>
    <property type="match status" value="1"/>
</dbReference>
<evidence type="ECO:0000313" key="6">
    <source>
        <dbReference type="Proteomes" id="UP000481033"/>
    </source>
</evidence>
<dbReference type="InterPro" id="IPR023213">
    <property type="entry name" value="CAT-like_dom_sf"/>
</dbReference>
<dbReference type="SUPFAM" id="SSF56801">
    <property type="entry name" value="Acetyl-CoA synthetase-like"/>
    <property type="match status" value="1"/>
</dbReference>
<comment type="cofactor">
    <cofactor evidence="1">
        <name>pantetheine 4'-phosphate</name>
        <dbReference type="ChEBI" id="CHEBI:47942"/>
    </cofactor>
</comment>
<dbReference type="Gene3D" id="3.30.559.30">
    <property type="entry name" value="Nonribosomal peptide synthetase, condensation domain"/>
    <property type="match status" value="1"/>
</dbReference>
<dbReference type="PROSITE" id="PS00012">
    <property type="entry name" value="PHOSPHOPANTETHEINE"/>
    <property type="match status" value="1"/>
</dbReference>
<evidence type="ECO:0000256" key="2">
    <source>
        <dbReference type="ARBA" id="ARBA00022450"/>
    </source>
</evidence>
<dbReference type="NCBIfam" id="TIGR01720">
    <property type="entry name" value="NRPS-para261"/>
    <property type="match status" value="1"/>
</dbReference>
<dbReference type="RefSeq" id="WP_163702951.1">
    <property type="nucleotide sequence ID" value="NZ_QXHD01000004.1"/>
</dbReference>
<dbReference type="GO" id="GO:0008610">
    <property type="term" value="P:lipid biosynthetic process"/>
    <property type="evidence" value="ECO:0007669"/>
    <property type="project" value="UniProtKB-ARBA"/>
</dbReference>
<dbReference type="SUPFAM" id="SSF52777">
    <property type="entry name" value="CoA-dependent acyltransferases"/>
    <property type="match status" value="2"/>
</dbReference>
<dbReference type="SMART" id="SM00823">
    <property type="entry name" value="PKS_PP"/>
    <property type="match status" value="1"/>
</dbReference>